<comment type="similarity">
    <text evidence="7">Belongs to the class I-like SAM-binding methyltransferase superfamily. rRNA adenine N(6)-methyltransferase family. RsmA subfamily.</text>
</comment>
<dbReference type="PANTHER" id="PTHR11727">
    <property type="entry name" value="DIMETHYLADENOSINE TRANSFERASE"/>
    <property type="match status" value="1"/>
</dbReference>
<feature type="binding site" evidence="7 8">
    <location>
        <position position="29"/>
    </location>
    <ligand>
        <name>S-adenosyl-L-methionine</name>
        <dbReference type="ChEBI" id="CHEBI:59789"/>
    </ligand>
</feature>
<dbReference type="GO" id="GO:0052908">
    <property type="term" value="F:16S rRNA (adenine(1518)-N(6)/adenine(1519)-N(6))-dimethyltransferase activity"/>
    <property type="evidence" value="ECO:0007669"/>
    <property type="project" value="UniProtKB-EC"/>
</dbReference>
<dbReference type="InterPro" id="IPR020596">
    <property type="entry name" value="rRNA_Ade_Mease_Trfase_CS"/>
</dbReference>
<protein>
    <recommendedName>
        <fullName evidence="7">Ribosomal RNA small subunit methyltransferase A</fullName>
        <ecNumber evidence="7">2.1.1.182</ecNumber>
    </recommendedName>
    <alternativeName>
        <fullName evidence="7">16S rRNA (adenine(1518)-N(6)/adenine(1519)-N(6))-dimethyltransferase</fullName>
    </alternativeName>
    <alternativeName>
        <fullName evidence="7">16S rRNA dimethyladenosine transferase</fullName>
    </alternativeName>
    <alternativeName>
        <fullName evidence="7">16S rRNA dimethylase</fullName>
    </alternativeName>
    <alternativeName>
        <fullName evidence="7">S-adenosylmethionine-6-N', N'-adenosyl(rRNA) dimethyltransferase</fullName>
    </alternativeName>
</protein>
<feature type="domain" description="Ribosomal RNA adenine methylase transferase N-terminal" evidence="9">
    <location>
        <begin position="29"/>
        <end position="205"/>
    </location>
</feature>
<comment type="catalytic activity">
    <reaction evidence="7">
        <text>adenosine(1518)/adenosine(1519) in 16S rRNA + 4 S-adenosyl-L-methionine = N(6)-dimethyladenosine(1518)/N(6)-dimethyladenosine(1519) in 16S rRNA + 4 S-adenosyl-L-homocysteine + 4 H(+)</text>
        <dbReference type="Rhea" id="RHEA:19609"/>
        <dbReference type="Rhea" id="RHEA-COMP:10232"/>
        <dbReference type="Rhea" id="RHEA-COMP:10233"/>
        <dbReference type="ChEBI" id="CHEBI:15378"/>
        <dbReference type="ChEBI" id="CHEBI:57856"/>
        <dbReference type="ChEBI" id="CHEBI:59789"/>
        <dbReference type="ChEBI" id="CHEBI:74411"/>
        <dbReference type="ChEBI" id="CHEBI:74493"/>
        <dbReference type="EC" id="2.1.1.182"/>
    </reaction>
</comment>
<accession>A0ABM9IFZ7</accession>
<evidence type="ECO:0000256" key="5">
    <source>
        <dbReference type="ARBA" id="ARBA00022691"/>
    </source>
</evidence>
<dbReference type="EC" id="2.1.1.182" evidence="7"/>
<keyword evidence="3 7" id="KW-0489">Methyltransferase</keyword>
<dbReference type="SMART" id="SM00650">
    <property type="entry name" value="rADc"/>
    <property type="match status" value="1"/>
</dbReference>
<evidence type="ECO:0000313" key="11">
    <source>
        <dbReference type="Proteomes" id="UP001161497"/>
    </source>
</evidence>
<evidence type="ECO:0000256" key="1">
    <source>
        <dbReference type="ARBA" id="ARBA00022490"/>
    </source>
</evidence>
<dbReference type="Gene3D" id="1.10.8.100">
    <property type="entry name" value="Ribosomal RNA adenine dimethylase-like, domain 2"/>
    <property type="match status" value="1"/>
</dbReference>
<dbReference type="SUPFAM" id="SSF53335">
    <property type="entry name" value="S-adenosyl-L-methionine-dependent methyltransferases"/>
    <property type="match status" value="1"/>
</dbReference>
<dbReference type="PROSITE" id="PS51689">
    <property type="entry name" value="SAM_RNA_A_N6_MT"/>
    <property type="match status" value="1"/>
</dbReference>
<evidence type="ECO:0000256" key="6">
    <source>
        <dbReference type="ARBA" id="ARBA00022884"/>
    </source>
</evidence>
<feature type="binding site" evidence="7 8">
    <location>
        <position position="27"/>
    </location>
    <ligand>
        <name>S-adenosyl-L-methionine</name>
        <dbReference type="ChEBI" id="CHEBI:59789"/>
    </ligand>
</feature>
<keyword evidence="6 7" id="KW-0694">RNA-binding</keyword>
<keyword evidence="11" id="KW-1185">Reference proteome</keyword>
<name>A0ABM9IFZ7_9BACT</name>
<comment type="subcellular location">
    <subcellularLocation>
        <location evidence="7">Cytoplasm</location>
    </subcellularLocation>
</comment>
<keyword evidence="5 7" id="KW-0949">S-adenosyl-L-methionine</keyword>
<sequence>MGSVTLFEIKSLLSTYHLSPLKQLSQNFLIDQNMAKLIVRESLHGMPLPLEVYEIGPGLGALTEFFLNENISLKAIEIDRGFCKVLQERFGSNPKFELIQGNALDFPFPHVKKDTILVGNLPYNIASLLLVKLSLLPELFPRMVFTLQHEVALRLLASPKTKQFGALSVLIQSLFHIKRLRTLPKELFYPLPNVFSAVVLFEPKGTAASLTATDRTSFYAFVRKGFSQRRKKLSKVLGIPLEKRAEEIPPEHWIKLWREFKDSSIAKKVGVCKN</sequence>
<dbReference type="InterPro" id="IPR011530">
    <property type="entry name" value="rRNA_adenine_dimethylase"/>
</dbReference>
<dbReference type="NCBIfam" id="TIGR00755">
    <property type="entry name" value="ksgA"/>
    <property type="match status" value="1"/>
</dbReference>
<dbReference type="EMBL" id="OX458932">
    <property type="protein sequence ID" value="CAI9086501.1"/>
    <property type="molecule type" value="Genomic_DNA"/>
</dbReference>
<dbReference type="InterPro" id="IPR029063">
    <property type="entry name" value="SAM-dependent_MTases_sf"/>
</dbReference>
<evidence type="ECO:0000256" key="4">
    <source>
        <dbReference type="ARBA" id="ARBA00022679"/>
    </source>
</evidence>
<evidence type="ECO:0000259" key="9">
    <source>
        <dbReference type="SMART" id="SM00650"/>
    </source>
</evidence>
<keyword evidence="4 7" id="KW-0808">Transferase</keyword>
<evidence type="ECO:0000256" key="3">
    <source>
        <dbReference type="ARBA" id="ARBA00022603"/>
    </source>
</evidence>
<dbReference type="InterPro" id="IPR020598">
    <property type="entry name" value="rRNA_Ade_methylase_Trfase_N"/>
</dbReference>
<dbReference type="Proteomes" id="UP001161497">
    <property type="component" value="Chromosome"/>
</dbReference>
<feature type="binding site" evidence="7 8">
    <location>
        <position position="120"/>
    </location>
    <ligand>
        <name>S-adenosyl-L-methionine</name>
        <dbReference type="ChEBI" id="CHEBI:59789"/>
    </ligand>
</feature>
<dbReference type="Pfam" id="PF00398">
    <property type="entry name" value="RrnaAD"/>
    <property type="match status" value="1"/>
</dbReference>
<evidence type="ECO:0000313" key="10">
    <source>
        <dbReference type="EMBL" id="CAI9086501.1"/>
    </source>
</evidence>
<organism evidence="10 11">
    <name type="scientific">Candidatus Methylacidiphilum fumarolicum</name>
    <dbReference type="NCBI Taxonomy" id="591154"/>
    <lineage>
        <taxon>Bacteria</taxon>
        <taxon>Pseudomonadati</taxon>
        <taxon>Verrucomicrobiota</taxon>
        <taxon>Methylacidiphilae</taxon>
        <taxon>Methylacidiphilales</taxon>
        <taxon>Methylacidiphilaceae</taxon>
        <taxon>Methylacidiphilum (ex Ratnadevi et al. 2023)</taxon>
    </lineage>
</organism>
<dbReference type="HAMAP" id="MF_00607">
    <property type="entry name" value="16SrRNA_methyltr_A"/>
    <property type="match status" value="1"/>
</dbReference>
<proteinExistence type="inferred from homology"/>
<comment type="function">
    <text evidence="7">Specifically dimethylates two adjacent adenosines (A1518 and A1519) in the loop of a conserved hairpin near the 3'-end of 16S rRNA in the 30S particle. May play a critical role in biogenesis of 30S subunits.</text>
</comment>
<dbReference type="InterPro" id="IPR001737">
    <property type="entry name" value="KsgA/Erm"/>
</dbReference>
<keyword evidence="2 7" id="KW-0698">rRNA processing</keyword>
<dbReference type="InterPro" id="IPR023165">
    <property type="entry name" value="rRNA_Ade_diMease-like_C"/>
</dbReference>
<comment type="caution">
    <text evidence="7 8">Lacks conserved residue(s) required for the propagation of feature annotation.</text>
</comment>
<feature type="binding site" evidence="7 8">
    <location>
        <position position="56"/>
    </location>
    <ligand>
        <name>S-adenosyl-L-methionine</name>
        <dbReference type="ChEBI" id="CHEBI:59789"/>
    </ligand>
</feature>
<dbReference type="Gene3D" id="3.40.50.150">
    <property type="entry name" value="Vaccinia Virus protein VP39"/>
    <property type="match status" value="1"/>
</dbReference>
<evidence type="ECO:0000256" key="7">
    <source>
        <dbReference type="HAMAP-Rule" id="MF_00607"/>
    </source>
</evidence>
<feature type="binding site" evidence="7 8">
    <location>
        <position position="77"/>
    </location>
    <ligand>
        <name>S-adenosyl-L-methionine</name>
        <dbReference type="ChEBI" id="CHEBI:59789"/>
    </ligand>
</feature>
<gene>
    <name evidence="7 10" type="primary">rsmA</name>
    <name evidence="7" type="synonym">ksgA</name>
    <name evidence="10" type="ORF">MFUM_2189</name>
</gene>
<dbReference type="PROSITE" id="PS01131">
    <property type="entry name" value="RRNA_A_DIMETH"/>
    <property type="match status" value="1"/>
</dbReference>
<keyword evidence="1 7" id="KW-0963">Cytoplasm</keyword>
<reference evidence="10" key="1">
    <citation type="submission" date="2023-03" db="EMBL/GenBank/DDBJ databases">
        <authorList>
            <person name="Cremers G."/>
            <person name="Picone N."/>
        </authorList>
    </citation>
    <scope>NUCLEOTIDE SEQUENCE</scope>
    <source>
        <strain evidence="10">Sample_alias</strain>
    </source>
</reference>
<dbReference type="PANTHER" id="PTHR11727:SF7">
    <property type="entry name" value="DIMETHYLADENOSINE TRANSFERASE-RELATED"/>
    <property type="match status" value="1"/>
</dbReference>
<evidence type="ECO:0000256" key="2">
    <source>
        <dbReference type="ARBA" id="ARBA00022552"/>
    </source>
</evidence>
<evidence type="ECO:0000256" key="8">
    <source>
        <dbReference type="PROSITE-ProRule" id="PRU01026"/>
    </source>
</evidence>